<feature type="binding site" evidence="5">
    <location>
        <position position="140"/>
    </location>
    <ligand>
        <name>FAD</name>
        <dbReference type="ChEBI" id="CHEBI:57692"/>
    </ligand>
</feature>
<dbReference type="CDD" id="cd06183">
    <property type="entry name" value="cyt_b5_reduct_like"/>
    <property type="match status" value="1"/>
</dbReference>
<dbReference type="InterPro" id="IPR039261">
    <property type="entry name" value="FNR_nucleotide-bd"/>
</dbReference>
<keyword evidence="9" id="KW-1185">Reference proteome</keyword>
<dbReference type="InterPro" id="IPR001834">
    <property type="entry name" value="CBR-like"/>
</dbReference>
<proteinExistence type="predicted"/>
<dbReference type="OrthoDB" id="5855613at2759"/>
<feature type="binding site" evidence="5">
    <location>
        <position position="106"/>
    </location>
    <ligand>
        <name>FAD</name>
        <dbReference type="ChEBI" id="CHEBI:57692"/>
    </ligand>
</feature>
<evidence type="ECO:0000256" key="4">
    <source>
        <dbReference type="ARBA" id="ARBA00023002"/>
    </source>
</evidence>
<feature type="binding site" evidence="5">
    <location>
        <position position="127"/>
    </location>
    <ligand>
        <name>FAD</name>
        <dbReference type="ChEBI" id="CHEBI:57692"/>
    </ligand>
</feature>
<protein>
    <recommendedName>
        <fullName evidence="7">FAD-binding FR-type domain-containing protein</fullName>
    </recommendedName>
</protein>
<keyword evidence="2 5" id="KW-0285">Flavoprotein</keyword>
<dbReference type="PRINTS" id="PR00406">
    <property type="entry name" value="CYTB5RDTASE"/>
</dbReference>
<evidence type="ECO:0000313" key="9">
    <source>
        <dbReference type="Proteomes" id="UP000298663"/>
    </source>
</evidence>
<evidence type="ECO:0000259" key="7">
    <source>
        <dbReference type="PROSITE" id="PS51384"/>
    </source>
</evidence>
<dbReference type="FunFam" id="2.40.30.10:FF:000021">
    <property type="entry name" value="NADH-cytochrome b5 reductase"/>
    <property type="match status" value="1"/>
</dbReference>
<dbReference type="Pfam" id="PF00970">
    <property type="entry name" value="FAD_binding_6"/>
    <property type="match status" value="1"/>
</dbReference>
<keyword evidence="3 5" id="KW-0274">FAD</keyword>
<dbReference type="STRING" id="34508.A0A4U8V256"/>
<dbReference type="GO" id="GO:0005739">
    <property type="term" value="C:mitochondrion"/>
    <property type="evidence" value="ECO:0007669"/>
    <property type="project" value="TreeGrafter"/>
</dbReference>
<evidence type="ECO:0000256" key="5">
    <source>
        <dbReference type="PIRSR" id="PIRSR601834-1"/>
    </source>
</evidence>
<evidence type="ECO:0000256" key="6">
    <source>
        <dbReference type="SAM" id="Phobius"/>
    </source>
</evidence>
<sequence length="219" mass="24360">MVQEMPSSVNVPALAVAVIAVGAVAFWFLKKKNCCGCPYSNKKKGPVTLVDPDTKYALPLREKHIVSHDTRKFVFALPSEEHVLGLPTGQHIYLSAKVDGKLVVRPYTPISSDDDHGFVELMIKVYFKNTHEKFPEGGKMSQHLESMQIGDTIDFRGPSGLIVYKGNGTFAVRPDKKSEIAIRKFDHIGMIAGGTGITPMLQIAPFWLCLRFGLIIRFW</sequence>
<name>A0A4U8V256_STECR</name>
<gene>
    <name evidence="8" type="ORF">L596_006434</name>
</gene>
<dbReference type="InterPro" id="IPR017927">
    <property type="entry name" value="FAD-bd_FR_type"/>
</dbReference>
<evidence type="ECO:0000256" key="1">
    <source>
        <dbReference type="ARBA" id="ARBA00001974"/>
    </source>
</evidence>
<feature type="binding site" evidence="5">
    <location>
        <position position="141"/>
    </location>
    <ligand>
        <name>FAD</name>
        <dbReference type="ChEBI" id="CHEBI:57692"/>
    </ligand>
</feature>
<feature type="binding site" evidence="5">
    <location>
        <position position="124"/>
    </location>
    <ligand>
        <name>FAD</name>
        <dbReference type="ChEBI" id="CHEBI:57692"/>
    </ligand>
</feature>
<feature type="binding site" evidence="5">
    <location>
        <position position="198"/>
    </location>
    <ligand>
        <name>FAD</name>
        <dbReference type="ChEBI" id="CHEBI:57692"/>
    </ligand>
</feature>
<comment type="cofactor">
    <cofactor evidence="1 5">
        <name>FAD</name>
        <dbReference type="ChEBI" id="CHEBI:57692"/>
    </cofactor>
</comment>
<dbReference type="PANTHER" id="PTHR19370">
    <property type="entry name" value="NADH-CYTOCHROME B5 REDUCTASE"/>
    <property type="match status" value="1"/>
</dbReference>
<dbReference type="PROSITE" id="PS51384">
    <property type="entry name" value="FAD_FR"/>
    <property type="match status" value="1"/>
</dbReference>
<feature type="binding site" evidence="5">
    <location>
        <position position="105"/>
    </location>
    <ligand>
        <name>FAD</name>
        <dbReference type="ChEBI" id="CHEBI:57692"/>
    </ligand>
</feature>
<dbReference type="PANTHER" id="PTHR19370:SF185">
    <property type="entry name" value="NADH-CYTOCHROME B5 REDUCTASE"/>
    <property type="match status" value="1"/>
</dbReference>
<dbReference type="EMBL" id="CM016762">
    <property type="protein sequence ID" value="TMS39991.1"/>
    <property type="molecule type" value="Genomic_DNA"/>
</dbReference>
<reference evidence="8 9" key="2">
    <citation type="journal article" date="2019" name="G3 (Bethesda)">
        <title>Hybrid Assembly of the Genome of the Entomopathogenic Nematode Steinernema carpocapsae Identifies the X-Chromosome.</title>
        <authorList>
            <person name="Serra L."/>
            <person name="Macchietto M."/>
            <person name="Macias-Munoz A."/>
            <person name="McGill C.J."/>
            <person name="Rodriguez I.M."/>
            <person name="Rodriguez B."/>
            <person name="Murad R."/>
            <person name="Mortazavi A."/>
        </authorList>
    </citation>
    <scope>NUCLEOTIDE SEQUENCE [LARGE SCALE GENOMIC DNA]</scope>
    <source>
        <strain evidence="8 9">ALL</strain>
    </source>
</reference>
<accession>A0A4U8V256</accession>
<keyword evidence="4" id="KW-0560">Oxidoreductase</keyword>
<dbReference type="GO" id="GO:0016491">
    <property type="term" value="F:oxidoreductase activity"/>
    <property type="evidence" value="ECO:0007669"/>
    <property type="project" value="UniProtKB-KW"/>
</dbReference>
<dbReference type="AlphaFoldDB" id="A0A4U8V256"/>
<dbReference type="Gene3D" id="2.40.30.10">
    <property type="entry name" value="Translation factors"/>
    <property type="match status" value="1"/>
</dbReference>
<evidence type="ECO:0000313" key="8">
    <source>
        <dbReference type="EMBL" id="TMS39991.1"/>
    </source>
</evidence>
<feature type="binding site" evidence="5">
    <location>
        <position position="139"/>
    </location>
    <ligand>
        <name>FAD</name>
        <dbReference type="ChEBI" id="CHEBI:57692"/>
    </ligand>
</feature>
<keyword evidence="6" id="KW-0472">Membrane</keyword>
<dbReference type="InterPro" id="IPR017938">
    <property type="entry name" value="Riboflavin_synthase-like_b-brl"/>
</dbReference>
<evidence type="ECO:0000256" key="3">
    <source>
        <dbReference type="ARBA" id="ARBA00022827"/>
    </source>
</evidence>
<dbReference type="Gene3D" id="3.40.50.80">
    <property type="entry name" value="Nucleotide-binding domain of ferredoxin-NADP reductase (FNR) module"/>
    <property type="match status" value="1"/>
</dbReference>
<organism evidence="8 9">
    <name type="scientific">Steinernema carpocapsae</name>
    <name type="common">Entomopathogenic nematode</name>
    <dbReference type="NCBI Taxonomy" id="34508"/>
    <lineage>
        <taxon>Eukaryota</taxon>
        <taxon>Metazoa</taxon>
        <taxon>Ecdysozoa</taxon>
        <taxon>Nematoda</taxon>
        <taxon>Chromadorea</taxon>
        <taxon>Rhabditida</taxon>
        <taxon>Tylenchina</taxon>
        <taxon>Panagrolaimomorpha</taxon>
        <taxon>Strongyloidoidea</taxon>
        <taxon>Steinernematidae</taxon>
        <taxon>Steinernema</taxon>
    </lineage>
</organism>
<evidence type="ECO:0000256" key="2">
    <source>
        <dbReference type="ARBA" id="ARBA00022630"/>
    </source>
</evidence>
<keyword evidence="6" id="KW-1133">Transmembrane helix</keyword>
<dbReference type="GO" id="GO:0071949">
    <property type="term" value="F:FAD binding"/>
    <property type="evidence" value="ECO:0007669"/>
    <property type="project" value="TreeGrafter"/>
</dbReference>
<dbReference type="InterPro" id="IPR008333">
    <property type="entry name" value="Cbr1-like_FAD-bd_dom"/>
</dbReference>
<dbReference type="Proteomes" id="UP000298663">
    <property type="component" value="Chromosome X"/>
</dbReference>
<keyword evidence="6" id="KW-0812">Transmembrane</keyword>
<feature type="domain" description="FAD-binding FR-type" evidence="7">
    <location>
        <begin position="53"/>
        <end position="165"/>
    </location>
</feature>
<dbReference type="SUPFAM" id="SSF63380">
    <property type="entry name" value="Riboflavin synthase domain-like"/>
    <property type="match status" value="1"/>
</dbReference>
<feature type="binding site" evidence="5">
    <location>
        <position position="107"/>
    </location>
    <ligand>
        <name>FAD</name>
        <dbReference type="ChEBI" id="CHEBI:57692"/>
    </ligand>
</feature>
<feature type="transmembrane region" description="Helical" evidence="6">
    <location>
        <begin position="12"/>
        <end position="29"/>
    </location>
</feature>
<dbReference type="SUPFAM" id="SSF52343">
    <property type="entry name" value="Ferredoxin reductase-like, C-terminal NADP-linked domain"/>
    <property type="match status" value="1"/>
</dbReference>
<reference evidence="8 9" key="1">
    <citation type="journal article" date="2015" name="Genome Biol.">
        <title>Comparative genomics of Steinernema reveals deeply conserved gene regulatory networks.</title>
        <authorList>
            <person name="Dillman A.R."/>
            <person name="Macchietto M."/>
            <person name="Porter C.F."/>
            <person name="Rogers A."/>
            <person name="Williams B."/>
            <person name="Antoshechkin I."/>
            <person name="Lee M.M."/>
            <person name="Goodwin Z."/>
            <person name="Lu X."/>
            <person name="Lewis E.E."/>
            <person name="Goodrich-Blair H."/>
            <person name="Stock S.P."/>
            <person name="Adams B.J."/>
            <person name="Sternberg P.W."/>
            <person name="Mortazavi A."/>
        </authorList>
    </citation>
    <scope>NUCLEOTIDE SEQUENCE [LARGE SCALE GENOMIC DNA]</scope>
    <source>
        <strain evidence="8 9">ALL</strain>
    </source>
</reference>